<protein>
    <submittedName>
        <fullName evidence="1">Transposase</fullName>
    </submittedName>
</protein>
<organism evidence="1 3">
    <name type="scientific">Clostridium botulinum</name>
    <dbReference type="NCBI Taxonomy" id="1491"/>
    <lineage>
        <taxon>Bacteria</taxon>
        <taxon>Bacillati</taxon>
        <taxon>Bacillota</taxon>
        <taxon>Clostridia</taxon>
        <taxon>Eubacteriales</taxon>
        <taxon>Clostridiaceae</taxon>
        <taxon>Clostridium</taxon>
    </lineage>
</organism>
<dbReference type="EMBL" id="SWNT01000048">
    <property type="protein sequence ID" value="NFF71746.1"/>
    <property type="molecule type" value="Genomic_DNA"/>
</dbReference>
<dbReference type="EMBL" id="SXDK01000052">
    <property type="protein sequence ID" value="NFU61096.1"/>
    <property type="molecule type" value="Genomic_DNA"/>
</dbReference>
<dbReference type="Proteomes" id="UP000785180">
    <property type="component" value="Unassembled WGS sequence"/>
</dbReference>
<evidence type="ECO:0000313" key="2">
    <source>
        <dbReference type="EMBL" id="NFU61096.1"/>
    </source>
</evidence>
<evidence type="ECO:0000313" key="1">
    <source>
        <dbReference type="EMBL" id="NFF71746.1"/>
    </source>
</evidence>
<feature type="non-terminal residue" evidence="1">
    <location>
        <position position="104"/>
    </location>
</feature>
<sequence>MAKKKDDNTVQRVEKHIINENHELYKLLNYYTFLSKNLYNYANYQLRQVLILTSKLKEGKEITFEQHEYLNGINAKVDKFNELREVNFQKAKQRAIEQGKELNK</sequence>
<reference evidence="1 3" key="1">
    <citation type="submission" date="2019-04" db="EMBL/GenBank/DDBJ databases">
        <title>Genome sequencing of Clostridium botulinum Groups I-IV and Clostridium butyricum.</title>
        <authorList>
            <person name="Brunt J."/>
            <person name="Van Vliet A.H.M."/>
            <person name="Stringer S.C."/>
            <person name="Carter A.T."/>
            <person name="Peck M.W."/>
        </authorList>
    </citation>
    <scope>NUCLEOTIDE SEQUENCE [LARGE SCALE GENOMIC DNA]</scope>
    <source>
        <strain evidence="2">7221C</strain>
        <strain evidence="1 3">IFR 18/049</strain>
    </source>
</reference>
<name>A0A9Q4Y079_CLOBO</name>
<accession>A0A9Q4Y079</accession>
<dbReference type="Proteomes" id="UP000481363">
    <property type="component" value="Unassembled WGS sequence"/>
</dbReference>
<evidence type="ECO:0000313" key="3">
    <source>
        <dbReference type="Proteomes" id="UP000481363"/>
    </source>
</evidence>
<gene>
    <name evidence="1" type="ORF">FCV11_11935</name>
    <name evidence="2" type="ORF">FDF67_13255</name>
</gene>
<dbReference type="AlphaFoldDB" id="A0A9Q4Y079"/>
<proteinExistence type="predicted"/>
<comment type="caution">
    <text evidence="1">The sequence shown here is derived from an EMBL/GenBank/DDBJ whole genome shotgun (WGS) entry which is preliminary data.</text>
</comment>